<organism evidence="1">
    <name type="scientific">freshwater metagenome</name>
    <dbReference type="NCBI Taxonomy" id="449393"/>
    <lineage>
        <taxon>unclassified sequences</taxon>
        <taxon>metagenomes</taxon>
        <taxon>ecological metagenomes</taxon>
    </lineage>
</organism>
<dbReference type="AlphaFoldDB" id="A0A6J6HNA9"/>
<name>A0A6J6HNA9_9ZZZZ</name>
<accession>A0A6J6HNA9</accession>
<protein>
    <submittedName>
        <fullName evidence="1">Unannotated protein</fullName>
    </submittedName>
</protein>
<proteinExistence type="predicted"/>
<dbReference type="EMBL" id="CAEZUT010000064">
    <property type="protein sequence ID" value="CAB4612474.1"/>
    <property type="molecule type" value="Genomic_DNA"/>
</dbReference>
<gene>
    <name evidence="1" type="ORF">UFOPK1854_00656</name>
</gene>
<evidence type="ECO:0000313" key="1">
    <source>
        <dbReference type="EMBL" id="CAB4612474.1"/>
    </source>
</evidence>
<sequence>MLELAHRVGVEVPIIEAVSDVVAGTLTPKGAMNRLMTISIKAEI</sequence>
<reference evidence="1" key="1">
    <citation type="submission" date="2020-05" db="EMBL/GenBank/DDBJ databases">
        <authorList>
            <person name="Chiriac C."/>
            <person name="Salcher M."/>
            <person name="Ghai R."/>
            <person name="Kavagutti S V."/>
        </authorList>
    </citation>
    <scope>NUCLEOTIDE SEQUENCE</scope>
</reference>